<evidence type="ECO:0000313" key="2">
    <source>
        <dbReference type="Proteomes" id="UP000225277"/>
    </source>
</evidence>
<evidence type="ECO:0000313" key="1">
    <source>
        <dbReference type="EMBL" id="CZT19388.1"/>
    </source>
</evidence>
<dbReference type="RefSeq" id="XP_023626278.1">
    <property type="nucleotide sequence ID" value="XM_023770510.1"/>
</dbReference>
<organism evidence="1 2">
    <name type="scientific">Ramularia collo-cygni</name>
    <dbReference type="NCBI Taxonomy" id="112498"/>
    <lineage>
        <taxon>Eukaryota</taxon>
        <taxon>Fungi</taxon>
        <taxon>Dikarya</taxon>
        <taxon>Ascomycota</taxon>
        <taxon>Pezizomycotina</taxon>
        <taxon>Dothideomycetes</taxon>
        <taxon>Dothideomycetidae</taxon>
        <taxon>Mycosphaerellales</taxon>
        <taxon>Mycosphaerellaceae</taxon>
        <taxon>Ramularia</taxon>
    </lineage>
</organism>
<dbReference type="InterPro" id="IPR038883">
    <property type="entry name" value="AN11006-like"/>
</dbReference>
<dbReference type="PANTHER" id="PTHR42085:SF2">
    <property type="entry name" value="F-BOX DOMAIN-CONTAINING PROTEIN"/>
    <property type="match status" value="1"/>
</dbReference>
<proteinExistence type="predicted"/>
<sequence>MSNSKPTMMTMPREIRDCIYEFVWSSSVRVRVARRSFPQEPQDRNLKVSGVGLTRDVCKSSQNVESQHASLLLVNRQILAEAMPIFYRRSTIVLNMDGSRSMRYLREFDNVARANITSLEMSIDLLYDKHVPPSRAWSGDKEKPLYEKDGLVLITPFATLMAETLPRLSEVFFHVPVGGSATFYCGWATRELHMLLKYGRIRKLNHVFDGKHAVNMAEAFEPQECYERLMGPLADGRQLAEHEFELRSPLICATQSDPAKNRRAQQWYQAREDFVAKHGRPFAWEWGDCGVDANLRQPIKVVIACSRPASTRL</sequence>
<name>A0A2D3UVS6_9PEZI</name>
<dbReference type="EMBL" id="FJUY01000007">
    <property type="protein sequence ID" value="CZT19388.1"/>
    <property type="molecule type" value="Genomic_DNA"/>
</dbReference>
<reference evidence="1 2" key="1">
    <citation type="submission" date="2016-03" db="EMBL/GenBank/DDBJ databases">
        <authorList>
            <person name="Ploux O."/>
        </authorList>
    </citation>
    <scope>NUCLEOTIDE SEQUENCE [LARGE SCALE GENOMIC DNA]</scope>
    <source>
        <strain evidence="1 2">URUG2</strain>
    </source>
</reference>
<keyword evidence="2" id="KW-1185">Reference proteome</keyword>
<protein>
    <submittedName>
        <fullName evidence="1">Uncharacterized protein</fullName>
    </submittedName>
</protein>
<dbReference type="AlphaFoldDB" id="A0A2D3UVS6"/>
<gene>
    <name evidence="1" type="ORF">RCC_05237</name>
</gene>
<accession>A0A2D3UVS6</accession>
<dbReference type="OrthoDB" id="3646568at2759"/>
<dbReference type="Proteomes" id="UP000225277">
    <property type="component" value="Unassembled WGS sequence"/>
</dbReference>
<dbReference type="GeneID" id="35600402"/>
<dbReference type="PANTHER" id="PTHR42085">
    <property type="entry name" value="F-BOX DOMAIN-CONTAINING PROTEIN"/>
    <property type="match status" value="1"/>
</dbReference>